<organism evidence="1">
    <name type="scientific">uncultured marine microorganism</name>
    <dbReference type="NCBI Taxonomy" id="415540"/>
    <lineage>
        <taxon>unclassified sequences</taxon>
        <taxon>environmental samples</taxon>
    </lineage>
</organism>
<proteinExistence type="predicted"/>
<reference evidence="1" key="1">
    <citation type="submission" date="2007-03" db="EMBL/GenBank/DDBJ databases">
        <title>Isolation and characterization of alkane hydroxylases from Pacific deep-sea sediment.</title>
        <authorList>
            <person name="Xu M."/>
        </authorList>
    </citation>
    <scope>NUCLEOTIDE SEQUENCE</scope>
</reference>
<sequence>MAIRSEIAEKADFAGIRYAQCWEDADVLLEALQVDSVDTCLSVASAGDNTLALVGAGAKRIIAADLSPAQIACLELRVAAYRNLKHAEFLELLGQNASEQRLDLYSRCRSDLSASARGFWDERHRLIRLGIAYCGKFERYLTMFRRFVLPLVHRRKKVDRLFEMSTVQERHEFYEREWNTYRWILLCKFLFGNAVLGHLGRDPTFTRFADESVAQSLQRRIPYALIKLEPQKNPYLQWILAGRFVSALPYALRPENFDRIRQNLDSLEWHCASVEEVISQLPDDVLHCCNLSNIFEYVSPESYERMLGEIIRVSAPGCRLVYWNVVVQRHCPPVLAHRLRQRRDIAVRLHRKDKAFFYRDLIIEEVV</sequence>
<accession>A5CFR7</accession>
<dbReference type="AlphaFoldDB" id="A5CFR7"/>
<dbReference type="SUPFAM" id="SSF53335">
    <property type="entry name" value="S-adenosyl-L-methionine-dependent methyltransferases"/>
    <property type="match status" value="1"/>
</dbReference>
<evidence type="ECO:0008006" key="2">
    <source>
        <dbReference type="Google" id="ProtNLM"/>
    </source>
</evidence>
<dbReference type="PANTHER" id="PTHR47473:SF1">
    <property type="entry name" value="METHYLTRANSFERASE DOMAIN-CONTAINING PROTEIN"/>
    <property type="match status" value="1"/>
</dbReference>
<dbReference type="EMBL" id="AM501426">
    <property type="protein sequence ID" value="CAM58109.1"/>
    <property type="molecule type" value="Genomic_DNA"/>
</dbReference>
<dbReference type="Pfam" id="PF11899">
    <property type="entry name" value="DUF3419"/>
    <property type="match status" value="1"/>
</dbReference>
<evidence type="ECO:0000313" key="1">
    <source>
        <dbReference type="EMBL" id="CAM58109.1"/>
    </source>
</evidence>
<name>A5CFR7_9ZZZZ</name>
<protein>
    <recommendedName>
        <fullName evidence="2">S-adenosylmethionine:diacylglycerol 3-amino-3-carboxypropyl transferase</fullName>
    </recommendedName>
</protein>
<dbReference type="PANTHER" id="PTHR47473">
    <property type="entry name" value="BTA1P"/>
    <property type="match status" value="1"/>
</dbReference>
<dbReference type="InterPro" id="IPR029063">
    <property type="entry name" value="SAM-dependent_MTases_sf"/>
</dbReference>
<dbReference type="InterPro" id="IPR021829">
    <property type="entry name" value="DUF3419"/>
</dbReference>
<dbReference type="Gene3D" id="3.40.50.150">
    <property type="entry name" value="Vaccinia Virus protein VP39"/>
    <property type="match status" value="1"/>
</dbReference>